<name>A0A6P8HCS6_ACTTE</name>
<keyword evidence="3" id="KW-1185">Reference proteome</keyword>
<dbReference type="RefSeq" id="XP_031550330.1">
    <property type="nucleotide sequence ID" value="XM_031694470.1"/>
</dbReference>
<feature type="region of interest" description="Disordered" evidence="2">
    <location>
        <begin position="428"/>
        <end position="450"/>
    </location>
</feature>
<evidence type="ECO:0000313" key="3">
    <source>
        <dbReference type="Proteomes" id="UP000515163"/>
    </source>
</evidence>
<feature type="compositionally biased region" description="Basic and acidic residues" evidence="2">
    <location>
        <begin position="428"/>
        <end position="439"/>
    </location>
</feature>
<feature type="region of interest" description="Disordered" evidence="2">
    <location>
        <begin position="160"/>
        <end position="247"/>
    </location>
</feature>
<sequence length="450" mass="51278">MAHKYDLLLVKTQTDDKKRHQPWYRERLNNKYIKPRKTRGKSDILDGSQWTFLQKGSDDFRDGLPPEAFYNYVKRDDLGFGPTITSSQDSLERNIPKKFTKTEAIYSKALPLQQQRREHVEDIEYNLTQHPLALYSHLEESLPPDVFEDVVEVLDPEMNIDSDAGEDSLEESPEPSVVGSEKQPSIRESQSAKSVDSGKPSIQGETEEKEGKAVYKWLPRQEEVQKEERNKASRKKPDSPSSDTQIQDVTREFCSWVAGLGGESNNIEESTVMSLFASGYETKPALSVPIHVVELTNVPPELRVNTGSPTTKTTEAKPSVKDTIDGRGGQKYTPSWVKVKYGAWYLSPKAWKSRPKDEPLQDPKEQQDKTLSEAKKKSQKLDNVLATMHGAKAFKDFVNKKSTRLPEFLHSVEQRNTQQNQIENLLREVSNKSPEMTEKRRSHANIHTHS</sequence>
<accession>A0A6P8HCS6</accession>
<dbReference type="FunCoup" id="A0A6P8HCS6">
    <property type="interactions" value="527"/>
</dbReference>
<dbReference type="AlphaFoldDB" id="A0A6P8HCS6"/>
<protein>
    <submittedName>
        <fullName evidence="4">Protein FAM47E-like</fullName>
    </submittedName>
</protein>
<organism evidence="3 4">
    <name type="scientific">Actinia tenebrosa</name>
    <name type="common">Australian red waratah sea anemone</name>
    <dbReference type="NCBI Taxonomy" id="6105"/>
    <lineage>
        <taxon>Eukaryota</taxon>
        <taxon>Metazoa</taxon>
        <taxon>Cnidaria</taxon>
        <taxon>Anthozoa</taxon>
        <taxon>Hexacorallia</taxon>
        <taxon>Actiniaria</taxon>
        <taxon>Actiniidae</taxon>
        <taxon>Actinia</taxon>
    </lineage>
</organism>
<feature type="region of interest" description="Disordered" evidence="2">
    <location>
        <begin position="352"/>
        <end position="381"/>
    </location>
</feature>
<feature type="compositionally biased region" description="Basic and acidic residues" evidence="2">
    <location>
        <begin position="354"/>
        <end position="380"/>
    </location>
</feature>
<dbReference type="GO" id="GO:0000785">
    <property type="term" value="C:chromatin"/>
    <property type="evidence" value="ECO:0007669"/>
    <property type="project" value="TreeGrafter"/>
</dbReference>
<reference evidence="4" key="1">
    <citation type="submission" date="2025-08" db="UniProtKB">
        <authorList>
            <consortium name="RefSeq"/>
        </authorList>
    </citation>
    <scope>IDENTIFICATION</scope>
    <source>
        <tissue evidence="4">Tentacle</tissue>
    </source>
</reference>
<proteinExistence type="inferred from homology"/>
<feature type="region of interest" description="Disordered" evidence="2">
    <location>
        <begin position="301"/>
        <end position="328"/>
    </location>
</feature>
<dbReference type="GeneID" id="116287777"/>
<comment type="similarity">
    <text evidence="1">Belongs to the FAM47 family.</text>
</comment>
<dbReference type="Pfam" id="PF14642">
    <property type="entry name" value="FAM47"/>
    <property type="match status" value="1"/>
</dbReference>
<evidence type="ECO:0000256" key="2">
    <source>
        <dbReference type="SAM" id="MobiDB-lite"/>
    </source>
</evidence>
<dbReference type="GO" id="GO:0045815">
    <property type="term" value="P:transcription initiation-coupled chromatin remodeling"/>
    <property type="evidence" value="ECO:0007669"/>
    <property type="project" value="TreeGrafter"/>
</dbReference>
<evidence type="ECO:0000256" key="1">
    <source>
        <dbReference type="ARBA" id="ARBA00005277"/>
    </source>
</evidence>
<dbReference type="InParanoid" id="A0A6P8HCS6"/>
<dbReference type="Proteomes" id="UP000515163">
    <property type="component" value="Unplaced"/>
</dbReference>
<dbReference type="PANTHER" id="PTHR46449:SF5">
    <property type="entry name" value="FAMILY WITH SEQUENCE SIMILARITY 47 MEMBER E"/>
    <property type="match status" value="1"/>
</dbReference>
<feature type="compositionally biased region" description="Acidic residues" evidence="2">
    <location>
        <begin position="160"/>
        <end position="173"/>
    </location>
</feature>
<dbReference type="OrthoDB" id="6755972at2759"/>
<feature type="compositionally biased region" description="Basic residues" evidence="2">
    <location>
        <begin position="440"/>
        <end position="450"/>
    </location>
</feature>
<evidence type="ECO:0000313" key="4">
    <source>
        <dbReference type="RefSeq" id="XP_031550330.1"/>
    </source>
</evidence>
<dbReference type="InterPro" id="IPR032743">
    <property type="entry name" value="FAM47"/>
</dbReference>
<feature type="compositionally biased region" description="Basic and acidic residues" evidence="2">
    <location>
        <begin position="209"/>
        <end position="238"/>
    </location>
</feature>
<dbReference type="PANTHER" id="PTHR46449">
    <property type="entry name" value="ZGC:158260"/>
    <property type="match status" value="1"/>
</dbReference>
<dbReference type="KEGG" id="aten:116287777"/>
<gene>
    <name evidence="4" type="primary">LOC116287777</name>
</gene>
<feature type="compositionally biased region" description="Basic and acidic residues" evidence="2">
    <location>
        <begin position="314"/>
        <end position="325"/>
    </location>
</feature>
<feature type="compositionally biased region" description="Polar residues" evidence="2">
    <location>
        <begin position="182"/>
        <end position="194"/>
    </location>
</feature>